<keyword evidence="3 8" id="KW-0479">Metal-binding</keyword>
<dbReference type="SUPFAM" id="SSF142019">
    <property type="entry name" value="Nqo1 FMN-binding domain-like"/>
    <property type="match status" value="1"/>
</dbReference>
<evidence type="ECO:0000313" key="11">
    <source>
        <dbReference type="Proteomes" id="UP000050326"/>
    </source>
</evidence>
<dbReference type="OrthoDB" id="9767754at2"/>
<dbReference type="Pfam" id="PF13237">
    <property type="entry name" value="Fer4_10"/>
    <property type="match status" value="1"/>
</dbReference>
<proteinExistence type="inferred from homology"/>
<feature type="binding site" evidence="8">
    <location>
        <position position="623"/>
    </location>
    <ligand>
        <name>[4Fe-4S] cluster</name>
        <dbReference type="ChEBI" id="CHEBI:49883"/>
        <label>2</label>
    </ligand>
</feature>
<dbReference type="PANTHER" id="PTHR43034">
    <property type="entry name" value="ION-TRANSLOCATING OXIDOREDUCTASE COMPLEX SUBUNIT C"/>
    <property type="match status" value="1"/>
</dbReference>
<dbReference type="Proteomes" id="UP000050326">
    <property type="component" value="Unassembled WGS sequence"/>
</dbReference>
<keyword evidence="4 8" id="KW-0677">Repeat</keyword>
<dbReference type="Pfam" id="PF13375">
    <property type="entry name" value="RnfC_N"/>
    <property type="match status" value="1"/>
</dbReference>
<dbReference type="InterPro" id="IPR017900">
    <property type="entry name" value="4Fe4S_Fe_S_CS"/>
</dbReference>
<feature type="binding site" evidence="8">
    <location>
        <position position="633"/>
    </location>
    <ligand>
        <name>[4Fe-4S] cluster</name>
        <dbReference type="ChEBI" id="CHEBI:49883"/>
        <label>1</label>
    </ligand>
</feature>
<dbReference type="Pfam" id="PF01512">
    <property type="entry name" value="Complex1_51K"/>
    <property type="match status" value="1"/>
</dbReference>
<dbReference type="Pfam" id="PF12225">
    <property type="entry name" value="DUF5981"/>
    <property type="match status" value="1"/>
</dbReference>
<evidence type="ECO:0000256" key="5">
    <source>
        <dbReference type="ARBA" id="ARBA00022982"/>
    </source>
</evidence>
<keyword evidence="8" id="KW-1003">Cell membrane</keyword>
<dbReference type="EMBL" id="LKET01000032">
    <property type="protein sequence ID" value="KPU44332.1"/>
    <property type="molecule type" value="Genomic_DNA"/>
</dbReference>
<evidence type="ECO:0000256" key="8">
    <source>
        <dbReference type="HAMAP-Rule" id="MF_00461"/>
    </source>
</evidence>
<feature type="binding site" evidence="8">
    <location>
        <position position="584"/>
    </location>
    <ligand>
        <name>[4Fe-4S] cluster</name>
        <dbReference type="ChEBI" id="CHEBI:49883"/>
        <label>1</label>
    </ligand>
</feature>
<keyword evidence="11" id="KW-1185">Reference proteome</keyword>
<dbReference type="PROSITE" id="PS00198">
    <property type="entry name" value="4FE4S_FER_1"/>
    <property type="match status" value="1"/>
</dbReference>
<dbReference type="Gene3D" id="3.30.70.20">
    <property type="match status" value="1"/>
</dbReference>
<dbReference type="InterPro" id="IPR017896">
    <property type="entry name" value="4Fe4S_Fe-S-bd"/>
</dbReference>
<dbReference type="SUPFAM" id="SSF46548">
    <property type="entry name" value="alpha-helical ferredoxin"/>
    <property type="match status" value="1"/>
</dbReference>
<evidence type="ECO:0000256" key="6">
    <source>
        <dbReference type="ARBA" id="ARBA00023004"/>
    </source>
</evidence>
<dbReference type="AlphaFoldDB" id="A0A0P8WP33"/>
<evidence type="ECO:0000256" key="3">
    <source>
        <dbReference type="ARBA" id="ARBA00022723"/>
    </source>
</evidence>
<sequence length="654" mass="70805">MEDYTKFKLKRKEELVPFLDNKDNLFVIACNKCFKEFEIADEPECRKFEEITGEQGKTLVGRTKIDFLCNKMTTAKQLQSILPADTENVFVISCGLGIQTVADLAELPVYAASDSISYTGHHGMALTTIRCDACGQCYLNITGGVCPIVDCSKSLVNGQCGGAKNGKCEVDKNKDCAWEKIYHKMEKQGRVADLLGQPVQIRDYSKVSFKFINEYVKSIREKRFEGYYGGIHPSERKEFSEHLSLVNFPVPTTVVIPLSQHAGAPADPVVEVGQHVKVGQKIGEAKGVVSSTIHASVSGTVTAVEPRLHPVSGINILSIVIQSDGKNTLHQSVKPAGTLESLSPEEIIDIVREKGIVGMGGAGFPTAVKIKAPKPVDTVLLNGCECEPLLTADHRVMVEFADDVIFGLKALLKASGAAKGIIAVEDNKPDAIEVLQSKTADISNIEVVVAKTKYPQGAEKMLIKRVLGRTVPRGGLPLDVGAIVSNISTVKAISDAIQKGMPLIERVVTVTGERMNKPGNYIVKIGTSVKEIIDYCGGVTGDDVTIKMGGPMMGFELNNIEVPVIKGTNGIIAVETIVTEPASCIKCGRCADVCPMELRPLYFTKYAGAENWEGMKEQNVMDCIECRCCESICSSKLPITDMIKTGKKAVREGK</sequence>
<keyword evidence="2 8" id="KW-0004">4Fe-4S</keyword>
<keyword evidence="5 8" id="KW-0249">Electron transport</keyword>
<organism evidence="10 11">
    <name type="scientific">Oxobacter pfennigii</name>
    <dbReference type="NCBI Taxonomy" id="36849"/>
    <lineage>
        <taxon>Bacteria</taxon>
        <taxon>Bacillati</taxon>
        <taxon>Bacillota</taxon>
        <taxon>Clostridia</taxon>
        <taxon>Eubacteriales</taxon>
        <taxon>Clostridiaceae</taxon>
        <taxon>Oxobacter</taxon>
    </lineage>
</organism>
<feature type="domain" description="4Fe-4S ferredoxin-type" evidence="9">
    <location>
        <begin position="575"/>
        <end position="604"/>
    </location>
</feature>
<dbReference type="GO" id="GO:0046872">
    <property type="term" value="F:metal ion binding"/>
    <property type="evidence" value="ECO:0007669"/>
    <property type="project" value="UniProtKB-KW"/>
</dbReference>
<dbReference type="InterPro" id="IPR019554">
    <property type="entry name" value="Soluble_ligand-bd"/>
</dbReference>
<evidence type="ECO:0000313" key="10">
    <source>
        <dbReference type="EMBL" id="KPU44332.1"/>
    </source>
</evidence>
<protein>
    <recommendedName>
        <fullName evidence="8">Ion-translocating oxidoreductase complex subunit C</fullName>
        <ecNumber evidence="8">7.-.-.-</ecNumber>
    </recommendedName>
    <alternativeName>
        <fullName evidence="8">Rnf electron transport complex subunit C</fullName>
    </alternativeName>
</protein>
<comment type="function">
    <text evidence="8">Part of a membrane-bound complex that couples electron transfer with translocation of ions across the membrane.</text>
</comment>
<dbReference type="GO" id="GO:0005886">
    <property type="term" value="C:plasma membrane"/>
    <property type="evidence" value="ECO:0007669"/>
    <property type="project" value="UniProtKB-SubCell"/>
</dbReference>
<comment type="subunit">
    <text evidence="8">The complex is composed of six subunits: RnfA, RnfB, RnfC, RnfD, RnfE and RnfG.</text>
</comment>
<feature type="binding site" evidence="8">
    <location>
        <position position="594"/>
    </location>
    <ligand>
        <name>[4Fe-4S] cluster</name>
        <dbReference type="ChEBI" id="CHEBI:49883"/>
        <label>2</label>
    </ligand>
</feature>
<evidence type="ECO:0000256" key="7">
    <source>
        <dbReference type="ARBA" id="ARBA00023014"/>
    </source>
</evidence>
<dbReference type="NCBIfam" id="TIGR01945">
    <property type="entry name" value="rnfC"/>
    <property type="match status" value="1"/>
</dbReference>
<name>A0A0P8WP33_9CLOT</name>
<dbReference type="STRING" id="36849.OXPF_25020"/>
<dbReference type="Gene3D" id="3.40.50.11540">
    <property type="entry name" value="NADH-ubiquinone oxidoreductase 51kDa subunit"/>
    <property type="match status" value="1"/>
</dbReference>
<evidence type="ECO:0000256" key="2">
    <source>
        <dbReference type="ARBA" id="ARBA00022485"/>
    </source>
</evidence>
<evidence type="ECO:0000256" key="4">
    <source>
        <dbReference type="ARBA" id="ARBA00022737"/>
    </source>
</evidence>
<comment type="cofactor">
    <cofactor evidence="8">
        <name>[4Fe-4S] cluster</name>
        <dbReference type="ChEBI" id="CHEBI:49883"/>
    </cofactor>
    <text evidence="8">Binds 2 [4Fe-4S] clusters per subunit.</text>
</comment>
<evidence type="ECO:0000259" key="9">
    <source>
        <dbReference type="PROSITE" id="PS51379"/>
    </source>
</evidence>
<accession>A0A0P8WP33</accession>
<dbReference type="PROSITE" id="PS51379">
    <property type="entry name" value="4FE4S_FER_2"/>
    <property type="match status" value="1"/>
</dbReference>
<dbReference type="InterPro" id="IPR022026">
    <property type="entry name" value="DUF5981"/>
</dbReference>
<dbReference type="PANTHER" id="PTHR43034:SF2">
    <property type="entry name" value="ION-TRANSLOCATING OXIDOREDUCTASE COMPLEX SUBUNIT C"/>
    <property type="match status" value="1"/>
</dbReference>
<feature type="binding site" evidence="8">
    <location>
        <position position="629"/>
    </location>
    <ligand>
        <name>[4Fe-4S] cluster</name>
        <dbReference type="ChEBI" id="CHEBI:49883"/>
        <label>2</label>
    </ligand>
</feature>
<reference evidence="10 11" key="1">
    <citation type="submission" date="2015-09" db="EMBL/GenBank/DDBJ databases">
        <title>Genome sequence of Oxobacter pfennigii DSM 3222.</title>
        <authorList>
            <person name="Poehlein A."/>
            <person name="Bengelsdorf F.R."/>
            <person name="Schiel-Bengelsdorf B."/>
            <person name="Duerre P."/>
            <person name="Daniel R."/>
        </authorList>
    </citation>
    <scope>NUCLEOTIDE SEQUENCE [LARGE SCALE GENOMIC DNA]</scope>
    <source>
        <strain evidence="10 11">DSM 3222</strain>
    </source>
</reference>
<dbReference type="HAMAP" id="MF_00461">
    <property type="entry name" value="RsxC_RnfC"/>
    <property type="match status" value="1"/>
</dbReference>
<keyword evidence="8" id="KW-1278">Translocase</keyword>
<dbReference type="InterPro" id="IPR026902">
    <property type="entry name" value="RnfC_N"/>
</dbReference>
<comment type="similarity">
    <text evidence="8">Belongs to the 4Fe4S bacterial-type ferredoxin family. RnfC subfamily.</text>
</comment>
<dbReference type="Gene3D" id="3.10.20.600">
    <property type="match status" value="1"/>
</dbReference>
<dbReference type="Pfam" id="PF10531">
    <property type="entry name" value="SLBB"/>
    <property type="match status" value="1"/>
</dbReference>
<keyword evidence="6 8" id="KW-0408">Iron</keyword>
<comment type="subcellular location">
    <subcellularLocation>
        <location evidence="8">Cell membrane</location>
        <topology evidence="8">Peripheral membrane protein</topology>
    </subcellularLocation>
</comment>
<dbReference type="InterPro" id="IPR011538">
    <property type="entry name" value="Nuo51_FMN-bd"/>
</dbReference>
<dbReference type="GO" id="GO:0051539">
    <property type="term" value="F:4 iron, 4 sulfur cluster binding"/>
    <property type="evidence" value="ECO:0007669"/>
    <property type="project" value="UniProtKB-KW"/>
</dbReference>
<dbReference type="GO" id="GO:0009055">
    <property type="term" value="F:electron transfer activity"/>
    <property type="evidence" value="ECO:0007669"/>
    <property type="project" value="InterPro"/>
</dbReference>
<keyword evidence="8" id="KW-0472">Membrane</keyword>
<dbReference type="SUPFAM" id="SSF142984">
    <property type="entry name" value="Nqo1 middle domain-like"/>
    <property type="match status" value="1"/>
</dbReference>
<dbReference type="RefSeq" id="WP_083479902.1">
    <property type="nucleotide sequence ID" value="NZ_LKET01000032.1"/>
</dbReference>
<keyword evidence="7 8" id="KW-0411">Iron-sulfur</keyword>
<feature type="binding site" evidence="8">
    <location>
        <position position="590"/>
    </location>
    <ligand>
        <name>[4Fe-4S] cluster</name>
        <dbReference type="ChEBI" id="CHEBI:49883"/>
        <label>1</label>
    </ligand>
</feature>
<dbReference type="InterPro" id="IPR037225">
    <property type="entry name" value="Nuo51_FMN-bd_sf"/>
</dbReference>
<gene>
    <name evidence="10" type="primary">rnfC_1</name>
    <name evidence="8" type="synonym">rnfC</name>
    <name evidence="10" type="ORF">OXPF_25020</name>
</gene>
<dbReference type="InterPro" id="IPR010208">
    <property type="entry name" value="Ion_transpt_RnfC/RsxC"/>
</dbReference>
<feature type="binding site" evidence="8">
    <location>
        <position position="587"/>
    </location>
    <ligand>
        <name>[4Fe-4S] cluster</name>
        <dbReference type="ChEBI" id="CHEBI:49883"/>
        <label>1</label>
    </ligand>
</feature>
<dbReference type="GO" id="GO:0022900">
    <property type="term" value="P:electron transport chain"/>
    <property type="evidence" value="ECO:0007669"/>
    <property type="project" value="UniProtKB-UniRule"/>
</dbReference>
<dbReference type="PATRIC" id="fig|36849.3.peg.2641"/>
<evidence type="ECO:0000256" key="1">
    <source>
        <dbReference type="ARBA" id="ARBA00022448"/>
    </source>
</evidence>
<feature type="binding site" evidence="8">
    <location>
        <position position="626"/>
    </location>
    <ligand>
        <name>[4Fe-4S] cluster</name>
        <dbReference type="ChEBI" id="CHEBI:49883"/>
        <label>2</label>
    </ligand>
</feature>
<keyword evidence="1 8" id="KW-0813">Transport</keyword>
<dbReference type="NCBIfam" id="NF003454">
    <property type="entry name" value="PRK05035.1"/>
    <property type="match status" value="1"/>
</dbReference>
<dbReference type="EC" id="7.-.-.-" evidence="8"/>
<comment type="caution">
    <text evidence="10">The sequence shown here is derived from an EMBL/GenBank/DDBJ whole genome shotgun (WGS) entry which is preliminary data.</text>
</comment>